<dbReference type="Proteomes" id="UP000552615">
    <property type="component" value="Unassembled WGS sequence"/>
</dbReference>
<organism evidence="2 3">
    <name type="scientific">Chryseobacterium cheonjiense</name>
    <dbReference type="NCBI Taxonomy" id="2728845"/>
    <lineage>
        <taxon>Bacteria</taxon>
        <taxon>Pseudomonadati</taxon>
        <taxon>Bacteroidota</taxon>
        <taxon>Flavobacteriia</taxon>
        <taxon>Flavobacteriales</taxon>
        <taxon>Weeksellaceae</taxon>
        <taxon>Chryseobacterium group</taxon>
        <taxon>Chryseobacterium</taxon>
    </lineage>
</organism>
<proteinExistence type="predicted"/>
<comment type="caution">
    <text evidence="2">The sequence shown here is derived from an EMBL/GenBank/DDBJ whole genome shotgun (WGS) entry which is preliminary data.</text>
</comment>
<sequence>MARFPYQFFDEYVVRTPLFSRENFQKNVNGCSISNEELKAICKNSVFHEAIYLASPYVYNELIRWLNSEKEFSPKEFQKLKTTILKYFSRTSTRCTPFGLFSEVGLGTFSNEPKNNYNSNVNKIRDTKLDMHFLVGLSQHFVQNPEIRNHLLFFPNNSIYQVGSKIRFVEYEYTKEKREYIISSAPLSQALQQVLSFSGQGKTMQQIAKILMNDEITEEEAIEFIDELIDNQVLISELEPIVSGSDVLEVIISVLNRIGAKNENEILVSIQKRLKELDQNIGNSASSYAEIEKLIQSFNVEYKSNHLFQTDLYYKNVINLPSFWKKELKQAISFLNKISLPQKETHLDKFKKAFYERFETQEVSLSYALDTEVGIGYQQDAAIKGLHSYLENLELPLPNGKSNLKIEFDPIQQVLNEKLQKALLHSQYIINLSDEDFKGFDENWNDLPDTISFMAEIISQNNREKLFLNGGGGSSAANLLGRFCSEKSGVQDLTQKITQKEEMLRQAQHDNGEILAEIIHLPEARIGNIIRRPILRQYEIPYLAQSVLPEENQIPVNDLYISLKNNKIVLRSKRFNKEVKPYLTNAHNYSANPLPVYHFLCDLYSQNIRSGLYFNWGDLKYIYNFLPRVEYKNIILSKASWKITNKEINKFSLLISDKDQLFTELENWRKLKQIPQWIQWVKSDNKLTVNLKNYDLVKMLIDSVKNEESIVIEEFLYNEHDDFKREFIFPMYKAK</sequence>
<keyword evidence="3" id="KW-1185">Reference proteome</keyword>
<accession>A0A7Y0FJ71</accession>
<dbReference type="AlphaFoldDB" id="A0A7Y0FJ71"/>
<reference evidence="2 3" key="1">
    <citation type="submission" date="2020-04" db="EMBL/GenBank/DDBJ databases">
        <title>Chryseobacterium sp. RJ-7-14 sp. nov., isolated from Jeju soil.</title>
        <authorList>
            <person name="Dahal R.H."/>
            <person name="Chaudhary D.K."/>
        </authorList>
    </citation>
    <scope>NUCLEOTIDE SEQUENCE [LARGE SCALE GENOMIC DNA]</scope>
    <source>
        <strain evidence="2 3">RJ-7-14</strain>
    </source>
</reference>
<gene>
    <name evidence="2" type="ORF">HHL20_13030</name>
</gene>
<dbReference type="RefSeq" id="WP_169231609.1">
    <property type="nucleotide sequence ID" value="NZ_JABBGF010000002.1"/>
</dbReference>
<name>A0A7Y0FJ71_9FLAO</name>
<protein>
    <submittedName>
        <fullName evidence="2">Lantibiotic dehydratase</fullName>
    </submittedName>
</protein>
<evidence type="ECO:0000313" key="2">
    <source>
        <dbReference type="EMBL" id="NML58268.1"/>
    </source>
</evidence>
<dbReference type="Pfam" id="PF04738">
    <property type="entry name" value="Lant_dehydr_N"/>
    <property type="match status" value="1"/>
</dbReference>
<evidence type="ECO:0000313" key="3">
    <source>
        <dbReference type="Proteomes" id="UP000552615"/>
    </source>
</evidence>
<dbReference type="InterPro" id="IPR006827">
    <property type="entry name" value="Lant_deHydtase_N"/>
</dbReference>
<dbReference type="EMBL" id="JABBGF010000002">
    <property type="protein sequence ID" value="NML58268.1"/>
    <property type="molecule type" value="Genomic_DNA"/>
</dbReference>
<feature type="domain" description="Lantibiotic dehydratase N-terminal" evidence="1">
    <location>
        <begin position="44"/>
        <end position="698"/>
    </location>
</feature>
<evidence type="ECO:0000259" key="1">
    <source>
        <dbReference type="Pfam" id="PF04738"/>
    </source>
</evidence>